<evidence type="ECO:0000313" key="7">
    <source>
        <dbReference type="EMBL" id="OOP56090.1"/>
    </source>
</evidence>
<evidence type="ECO:0008006" key="9">
    <source>
        <dbReference type="Google" id="ProtNLM"/>
    </source>
</evidence>
<accession>A0A1V4ASK1</accession>
<evidence type="ECO:0000256" key="3">
    <source>
        <dbReference type="ARBA" id="ARBA00022679"/>
    </source>
</evidence>
<dbReference type="Proteomes" id="UP000189681">
    <property type="component" value="Unassembled WGS sequence"/>
</dbReference>
<dbReference type="GO" id="GO:0046872">
    <property type="term" value="F:metal ion binding"/>
    <property type="evidence" value="ECO:0007669"/>
    <property type="project" value="UniProtKB-KW"/>
</dbReference>
<evidence type="ECO:0000313" key="8">
    <source>
        <dbReference type="Proteomes" id="UP000189681"/>
    </source>
</evidence>
<organism evidence="7 8">
    <name type="scientific">Candidatus Brocadia carolinensis</name>
    <dbReference type="NCBI Taxonomy" id="1004156"/>
    <lineage>
        <taxon>Bacteria</taxon>
        <taxon>Pseudomonadati</taxon>
        <taxon>Planctomycetota</taxon>
        <taxon>Candidatus Brocadiia</taxon>
        <taxon>Candidatus Brocadiales</taxon>
        <taxon>Candidatus Brocadiaceae</taxon>
        <taxon>Candidatus Brocadia</taxon>
    </lineage>
</organism>
<dbReference type="SFLD" id="SFLDS00005">
    <property type="entry name" value="Isoprenoid_Synthase_Type_I"/>
    <property type="match status" value="1"/>
</dbReference>
<proteinExistence type="inferred from homology"/>
<protein>
    <recommendedName>
        <fullName evidence="9">Polyprenyl synthetase</fullName>
    </recommendedName>
</protein>
<dbReference type="Pfam" id="PF00348">
    <property type="entry name" value="polyprenyl_synt"/>
    <property type="match status" value="1"/>
</dbReference>
<dbReference type="CDD" id="cd00685">
    <property type="entry name" value="Trans_IPPS_HT"/>
    <property type="match status" value="1"/>
</dbReference>
<name>A0A1V4ASK1_9BACT</name>
<evidence type="ECO:0000256" key="5">
    <source>
        <dbReference type="ARBA" id="ARBA00022842"/>
    </source>
</evidence>
<dbReference type="SUPFAM" id="SSF48576">
    <property type="entry name" value="Terpenoid synthases"/>
    <property type="match status" value="1"/>
</dbReference>
<dbReference type="Gene3D" id="1.10.600.10">
    <property type="entry name" value="Farnesyl Diphosphate Synthase"/>
    <property type="match status" value="1"/>
</dbReference>
<dbReference type="STRING" id="1004156.AYP45_11065"/>
<keyword evidence="5" id="KW-0460">Magnesium</keyword>
<dbReference type="PANTHER" id="PTHR12001">
    <property type="entry name" value="GERANYLGERANYL PYROPHOSPHATE SYNTHASE"/>
    <property type="match status" value="1"/>
</dbReference>
<comment type="similarity">
    <text evidence="2 6">Belongs to the FPP/GGPP synthase family.</text>
</comment>
<evidence type="ECO:0000256" key="2">
    <source>
        <dbReference type="ARBA" id="ARBA00006706"/>
    </source>
</evidence>
<comment type="cofactor">
    <cofactor evidence="1">
        <name>Mg(2+)</name>
        <dbReference type="ChEBI" id="CHEBI:18420"/>
    </cofactor>
</comment>
<dbReference type="InterPro" id="IPR033749">
    <property type="entry name" value="Polyprenyl_synt_CS"/>
</dbReference>
<evidence type="ECO:0000256" key="1">
    <source>
        <dbReference type="ARBA" id="ARBA00001946"/>
    </source>
</evidence>
<dbReference type="PROSITE" id="PS00723">
    <property type="entry name" value="POLYPRENYL_SYNTHASE_1"/>
    <property type="match status" value="1"/>
</dbReference>
<dbReference type="EMBL" id="AYTS01000101">
    <property type="protein sequence ID" value="OOP56090.1"/>
    <property type="molecule type" value="Genomic_DNA"/>
</dbReference>
<dbReference type="GO" id="GO:0008299">
    <property type="term" value="P:isoprenoid biosynthetic process"/>
    <property type="evidence" value="ECO:0007669"/>
    <property type="project" value="InterPro"/>
</dbReference>
<evidence type="ECO:0000256" key="6">
    <source>
        <dbReference type="RuleBase" id="RU004466"/>
    </source>
</evidence>
<keyword evidence="3 6" id="KW-0808">Transferase</keyword>
<dbReference type="InterPro" id="IPR000092">
    <property type="entry name" value="Polyprenyl_synt"/>
</dbReference>
<dbReference type="AlphaFoldDB" id="A0A1V4ASK1"/>
<sequence>MKRSLSIVEPVGIFDSIKTLMDEVETRFHKELKPSNNSLADLIIHISKYKGKRLRPALVLLSGKCAGSVVPQHVDIAVVVEMVHTATLVHDDIIDEASMRRHVESINSKWGREISILFGDYLFSRGFTILSSLDSQIATLLLSQTVNVMSEGELIQLQRRFDIGLSENDYFDIIERKTASLCAASCRLGAVFAGANRKVSDMLSTYGLKIGMAFQIVDDCLDVMGTEEEIGKSLNTDIQKGKLTLPLIRLVNQLPKNKLETARELIFQHDAKETKNAIMELLTEHDAVEYAFATAKNMVKQAQEEIAPLPESHYKTTLMELADYIVTRRI</sequence>
<dbReference type="PANTHER" id="PTHR12001:SF69">
    <property type="entry name" value="ALL TRANS-POLYPRENYL-DIPHOSPHATE SYNTHASE PDSS1"/>
    <property type="match status" value="1"/>
</dbReference>
<reference evidence="7 8" key="1">
    <citation type="journal article" date="2017" name="Water Res.">
        <title>Discovery and metagenomic analysis of an anammox bacterial enrichment related to Candidatus "Brocadia caroliniensis" in a full-scale glycerol-fed nitritation-denitritation separate centrate treatment process.</title>
        <authorList>
            <person name="Park H."/>
            <person name="Brotto A.C."/>
            <person name="van Loosdrecht M.C."/>
            <person name="Chandran K."/>
        </authorList>
    </citation>
    <scope>NUCLEOTIDE SEQUENCE [LARGE SCALE GENOMIC DNA]</scope>
    <source>
        <strain evidence="7">26THWARD</strain>
    </source>
</reference>
<comment type="caution">
    <text evidence="7">The sequence shown here is derived from an EMBL/GenBank/DDBJ whole genome shotgun (WGS) entry which is preliminary data.</text>
</comment>
<gene>
    <name evidence="7" type="ORF">AYP45_11065</name>
</gene>
<dbReference type="GO" id="GO:0004659">
    <property type="term" value="F:prenyltransferase activity"/>
    <property type="evidence" value="ECO:0007669"/>
    <property type="project" value="InterPro"/>
</dbReference>
<keyword evidence="4" id="KW-0479">Metal-binding</keyword>
<evidence type="ECO:0000256" key="4">
    <source>
        <dbReference type="ARBA" id="ARBA00022723"/>
    </source>
</evidence>
<dbReference type="InterPro" id="IPR008949">
    <property type="entry name" value="Isoprenoid_synthase_dom_sf"/>
</dbReference>